<keyword evidence="1" id="KW-0812">Transmembrane</keyword>
<protein>
    <submittedName>
        <fullName evidence="2">Uncharacterized protein</fullName>
    </submittedName>
</protein>
<dbReference type="EMBL" id="JAACXV010000252">
    <property type="protein sequence ID" value="KAF7281194.1"/>
    <property type="molecule type" value="Genomic_DNA"/>
</dbReference>
<organism evidence="2 3">
    <name type="scientific">Rhynchophorus ferrugineus</name>
    <name type="common">Red palm weevil</name>
    <name type="synonym">Curculio ferrugineus</name>
    <dbReference type="NCBI Taxonomy" id="354439"/>
    <lineage>
        <taxon>Eukaryota</taxon>
        <taxon>Metazoa</taxon>
        <taxon>Ecdysozoa</taxon>
        <taxon>Arthropoda</taxon>
        <taxon>Hexapoda</taxon>
        <taxon>Insecta</taxon>
        <taxon>Pterygota</taxon>
        <taxon>Neoptera</taxon>
        <taxon>Endopterygota</taxon>
        <taxon>Coleoptera</taxon>
        <taxon>Polyphaga</taxon>
        <taxon>Cucujiformia</taxon>
        <taxon>Curculionidae</taxon>
        <taxon>Dryophthorinae</taxon>
        <taxon>Rhynchophorus</taxon>
    </lineage>
</organism>
<dbReference type="AlphaFoldDB" id="A0A834IJW5"/>
<evidence type="ECO:0000313" key="3">
    <source>
        <dbReference type="Proteomes" id="UP000625711"/>
    </source>
</evidence>
<evidence type="ECO:0000256" key="1">
    <source>
        <dbReference type="SAM" id="Phobius"/>
    </source>
</evidence>
<proteinExistence type="predicted"/>
<name>A0A834IJW5_RHYFE</name>
<keyword evidence="1" id="KW-1133">Transmembrane helix</keyword>
<feature type="transmembrane region" description="Helical" evidence="1">
    <location>
        <begin position="21"/>
        <end position="40"/>
    </location>
</feature>
<keyword evidence="3" id="KW-1185">Reference proteome</keyword>
<keyword evidence="1" id="KW-0472">Membrane</keyword>
<accession>A0A834IJW5</accession>
<sequence length="120" mass="13618">MKRNILVSTYRNKKNEGKYLFAQNISFVITPLILLLLFGGETTPYWPSSYIAVSDIPQGFEWQVASAESKVLHVRFLMAFRTMTGGGDVRHRCDANNIVGAGPKCRTVFDRRLVLHMLLL</sequence>
<gene>
    <name evidence="2" type="ORF">GWI33_005032</name>
</gene>
<evidence type="ECO:0000313" key="2">
    <source>
        <dbReference type="EMBL" id="KAF7281194.1"/>
    </source>
</evidence>
<reference evidence="2" key="1">
    <citation type="submission" date="2020-08" db="EMBL/GenBank/DDBJ databases">
        <title>Genome sequencing and assembly of the red palm weevil Rhynchophorus ferrugineus.</title>
        <authorList>
            <person name="Dias G.B."/>
            <person name="Bergman C.M."/>
            <person name="Manee M."/>
        </authorList>
    </citation>
    <scope>NUCLEOTIDE SEQUENCE</scope>
    <source>
        <strain evidence="2">AA-2017</strain>
        <tissue evidence="2">Whole larva</tissue>
    </source>
</reference>
<comment type="caution">
    <text evidence="2">The sequence shown here is derived from an EMBL/GenBank/DDBJ whole genome shotgun (WGS) entry which is preliminary data.</text>
</comment>
<dbReference type="Proteomes" id="UP000625711">
    <property type="component" value="Unassembled WGS sequence"/>
</dbReference>